<dbReference type="GO" id="GO:0008270">
    <property type="term" value="F:zinc ion binding"/>
    <property type="evidence" value="ECO:0007669"/>
    <property type="project" value="UniProtKB-KW"/>
</dbReference>
<keyword evidence="7" id="KW-0206">Cytoskeleton</keyword>
<feature type="compositionally biased region" description="Polar residues" evidence="9">
    <location>
        <begin position="2325"/>
        <end position="2339"/>
    </location>
</feature>
<evidence type="ECO:0000313" key="14">
    <source>
        <dbReference type="Proteomes" id="UP000054359"/>
    </source>
</evidence>
<evidence type="ECO:0000256" key="9">
    <source>
        <dbReference type="SAM" id="MobiDB-lite"/>
    </source>
</evidence>
<evidence type="ECO:0000256" key="8">
    <source>
        <dbReference type="PROSITE-ProRule" id="PRU00091"/>
    </source>
</evidence>
<organism evidence="13 14">
    <name type="scientific">Stegodyphus mimosarum</name>
    <name type="common">African social velvet spider</name>
    <dbReference type="NCBI Taxonomy" id="407821"/>
    <lineage>
        <taxon>Eukaryota</taxon>
        <taxon>Metazoa</taxon>
        <taxon>Ecdysozoa</taxon>
        <taxon>Arthropoda</taxon>
        <taxon>Chelicerata</taxon>
        <taxon>Arachnida</taxon>
        <taxon>Araneae</taxon>
        <taxon>Araneomorphae</taxon>
        <taxon>Entelegynae</taxon>
        <taxon>Eresoidea</taxon>
        <taxon>Eresidae</taxon>
        <taxon>Stegodyphus</taxon>
    </lineage>
</organism>
<dbReference type="Gene3D" id="2.30.29.30">
    <property type="entry name" value="Pleckstrin-homology domain (PH domain)/Phosphotyrosine-binding domain (PTB)"/>
    <property type="match status" value="2"/>
</dbReference>
<keyword evidence="5 8" id="KW-0863">Zinc-finger</keyword>
<feature type="region of interest" description="Disordered" evidence="9">
    <location>
        <begin position="2141"/>
        <end position="2167"/>
    </location>
</feature>
<feature type="compositionally biased region" description="Basic and acidic residues" evidence="9">
    <location>
        <begin position="270"/>
        <end position="328"/>
    </location>
</feature>
<feature type="compositionally biased region" description="Polar residues" evidence="9">
    <location>
        <begin position="755"/>
        <end position="766"/>
    </location>
</feature>
<dbReference type="SMART" id="SM00233">
    <property type="entry name" value="PH"/>
    <property type="match status" value="1"/>
</dbReference>
<feature type="compositionally biased region" description="Polar residues" evidence="9">
    <location>
        <begin position="734"/>
        <end position="743"/>
    </location>
</feature>
<dbReference type="InterPro" id="IPR017455">
    <property type="entry name" value="Znf_FYVE-rel"/>
</dbReference>
<dbReference type="SMART" id="SM00064">
    <property type="entry name" value="FYVE"/>
    <property type="match status" value="1"/>
</dbReference>
<feature type="domain" description="DH" evidence="11">
    <location>
        <begin position="2365"/>
        <end position="2554"/>
    </location>
</feature>
<dbReference type="GO" id="GO:0005085">
    <property type="term" value="F:guanyl-nucleotide exchange factor activity"/>
    <property type="evidence" value="ECO:0007669"/>
    <property type="project" value="UniProtKB-KW"/>
</dbReference>
<name>A0A087U4A5_STEMI</name>
<sequence length="2863" mass="320380">MSMTEDQKEKSGKTKPPLLPKPCLSSPSAGPGENVIPQMVITCADDVSEEISNAANASPESAPSVSEVPFANGQKEEEASEPAHYISEALPLNIQKEEKKKVVSAIENSQMTRDYAVEETLTELTNKVVSSIEEPGGESRSKGETISHSVVQRPLAFEPEKISQVSGSKEDAKNLSESLQSSQPHAPTTMQRPLVFDGTFTQIEVTTDPAAAANNQSNVPEEELNMNHEEEEITSADNRLLEEYITPVADSKPKSSSFSWMPSFPKLHSPSKDAKSLSDQDKKHTDSTDHQKVQEGEPTESKKDSTHGMKKFFDSFRHENQQTDKDKQLQQSDSNKNSEDIVKEGKHSILKIFNPDRTESDIEVKNVSPKGQKIKEVDSGSKAQSKDAKHHIVKFFDSLKQDPVDQKEKPLPEIHPAVSEISESHDASKAHHKDSKHSIKKFFESFKHDASDGSRPASIVISEYSNKDNLDMQTKIQVENSAVPEIQTVVSETLESHDKSKAHHKDSKHGIKKFFGSFKHDASDGSRPASVVISEEFNDGKLEKQTKANIVPETQYIMSETVEGCDTSKAHHKDSKHSIKKFFDSLKHDVSDKSKPISVILSEGSDDGELDIQPKANVEGSAKAQSVVSVESHDTSKALLKDSKHSIKKFFDSRKHDASDGSRPTSVVLSECSHDDKLKVQKKAQVENSDALEIQTVASEIVDSHGTSKVHHGDSKHSIKKFFGSFRHDASDGSRPNSTVLSESSDEDKIRTKTPIESSTVSGRETQSAKDIKEIPIIITSENQEEIPPKENTVDVPKVTSKDSLHSVKKFFDSFTHDSADTQKEKPMKIVSSDKKHKESFHGVKKFFDSFKNDGSEVQGESKSVDDQKEKNVTFSLTSVEISDENQKDNLNEKVKEEKHTVRKFFDAFKHESHELQGDNKAAKVKKDKGIKRSQSFKDYFEWKDKGITEGTEGQKESAHGMKNFFDSFKHEKQDKQKDTKSLGEPKAKIIKRSQSFKECTSEKESVPIRKSFFESFSISKASSQSHAPLTHEKKQNEHIYDVVEKPSVESVARFHIQSESKVINDLEGKGVTKDTEGPQGMKKLIESFCHKDVSIKSKDEKHRAKSENIYDKVDLPMGKHADDICVAVASSGKEQNKDTKDNLHGVKKFFGSFRPKDSFKTEGTDTQKLDKIDASKNVPKIQVDEPSTSVDTKGSMFSSFGDNILAMRDRVMQSNTKKNENISQDNQKFQEYDLQNAGSSEEVPEQIAGTFKQLDDFSLVNEKGSQSSKPQKTEIIVTKEKKVDSETAVSQPVINDNVQKGKGSCKVGYVAEPGTPETLYQTCCLRVAVLLRNKALEIVSDQTKSPPKKPPKPSAEAIAKARAAAVSRRLQELQSKGHSVGDNIPVGYDGIHFADDETESSCDYKDVENFDYIMDYELINRYKFDNKVDTFSVPSTCSGMTSYYTADNVTLKDETFSDAALETVSLGSYDSSFSKLSAKQIKNKEVSYSLDSISRQKDKGIVSVHKLKPSEKGSDVVSDSKKKLPNKKIPPPLPPKPVILPKQNIVKNNAYISPSDQKSSVSQCINGLSLSPRLHSKFGKDSVGTTKRPLMVAEVKGTEFTTLPQSKTKSVQQNQVKERKFDTVLKNESLRAISNISSSHPVLTSTKSSPPHLSGSQSPQKFSFERKISPQRPPPPVKRKDLKQPTGAVSPSVPEKPKRESLASPGAPKEKRTISPPRPPPPVLSKPSACPPRPPPPTIVTHVKSPEEHPSYQNVEDGKEKESYQKSVISPEDMHKIEKDSCNINLTEPMVNIEKLGVAIAEITEVESRQLGSETSQTNIKIEETDVKNSSSTDIHSELTKDISTEVVEAEKSIINVSAEHDKFITSSTEICVLDADLSKKDIYLIPSSSNETENYPKPPPRNRRIRSRTVEIVPFEKKSETELRRSQSLSDIDVEKRITHLSPDSKKSELKSLYTVVNKDGKKIDLEFSNLENAVSRPLPAPPPPPRKFRSLERKPKEKKTVDDEDCKTESKSPVFDDSKSPVSEHSSLRPPARKRKGGKQRFLSLGSEDRRMELESVTPDGDTKMSRSLSVPLKPERRLKYVLSSKYDENANVAFPVVADVHHSSPVLDECGNEILNFPESQNIPGADVVDAAKRMDVSDDRVSPFPRQKKNKTSRQKSHSSWYDENDLVEESWEVVDWDTNVSAENKLHVQPRVSMHRKSDPVKKMRQTSKFYVDVEQDTGICLVDKETSPLPLDCSEKSVQTSLETLSQGIASRDEQSDDTDELLDLAQTLQNELKTIINRHKSVSEGFEEDSNTPPVSASDSEKNLGDEFGTKLKKAPSIQSSTSELWPMSSSEESDGELPHGDTTNLTEVALLRKKKKIFYIAQEIMTSEEVFVDALKLLNVDFKAAVDSASKQKNSPVIPDDILSQILNHLPQLQHLNENLFMELKDRIDNWDKSGKIADIIVKMGPFLKLYSWYIHDFESNVALLEESKKKYPAFAQVVKDFEMSTRCKRLTLNHYMLKPIQRIPQYRLLLQEYLHHLPEDYPDYQDTVTALQIVSEVANHANESMKHGDNAQKLISIQNSIMGHKEIIKPGRLFIKEGELMKLSRKGMQPRWFVLFNDLLLYLTPVQQGLYRINHELPLTGMKVAIPIQQDYQNEFSIISVTRSFTLAARSQEERQEWIIALTKAIEENASKRSTFTNIRLQKKKQDKTSDDDEGAFVLGKKAPVWIPDARVTMCQLCTSEFTVTFRRHHCRACGKVVCSICSSNRISLPYLGNRIARVCDECHAKLGPGSSPCTESGETDSENQQIAVKPHLRTEHRHAKKGRRNLPSVLKEVCANDQGSTISGYLQKRVGKNWKKDWFVVKDKVLYEYKAS</sequence>
<feature type="region of interest" description="Disordered" evidence="9">
    <location>
        <begin position="1161"/>
        <end position="1196"/>
    </location>
</feature>
<dbReference type="STRING" id="407821.A0A087U4A5"/>
<evidence type="ECO:0000256" key="4">
    <source>
        <dbReference type="ARBA" id="ARBA00022723"/>
    </source>
</evidence>
<feature type="region of interest" description="Disordered" evidence="9">
    <location>
        <begin position="950"/>
        <end position="989"/>
    </location>
</feature>
<keyword evidence="4" id="KW-0479">Metal-binding</keyword>
<feature type="compositionally biased region" description="Basic and acidic residues" evidence="9">
    <location>
        <begin position="968"/>
        <end position="988"/>
    </location>
</feature>
<dbReference type="SUPFAM" id="SSF57903">
    <property type="entry name" value="FYVE/PHD zinc finger"/>
    <property type="match status" value="1"/>
</dbReference>
<keyword evidence="6" id="KW-0862">Zinc</keyword>
<feature type="compositionally biased region" description="Basic and acidic residues" evidence="9">
    <location>
        <begin position="1510"/>
        <end position="1523"/>
    </location>
</feature>
<dbReference type="InterPro" id="IPR051092">
    <property type="entry name" value="FYVE_RhoGEF_PH"/>
</dbReference>
<comment type="subcellular location">
    <subcellularLocation>
        <location evidence="1">Cytoplasm</location>
        <location evidence="1">Cytoskeleton</location>
    </subcellularLocation>
</comment>
<dbReference type="GO" id="GO:0005856">
    <property type="term" value="C:cytoskeleton"/>
    <property type="evidence" value="ECO:0007669"/>
    <property type="project" value="UniProtKB-SubCell"/>
</dbReference>
<proteinExistence type="predicted"/>
<feature type="compositionally biased region" description="Low complexity" evidence="9">
    <location>
        <begin position="51"/>
        <end position="69"/>
    </location>
</feature>
<dbReference type="InterPro" id="IPR035899">
    <property type="entry name" value="DBL_dom_sf"/>
</dbReference>
<dbReference type="Pfam" id="PF00169">
    <property type="entry name" value="PH"/>
    <property type="match status" value="1"/>
</dbReference>
<feature type="region of interest" description="Disordered" evidence="9">
    <location>
        <begin position="726"/>
        <end position="800"/>
    </location>
</feature>
<protein>
    <submittedName>
        <fullName evidence="13">FYVE, RhoGEF and PH domain-containing protein 6</fullName>
    </submittedName>
</protein>
<dbReference type="OrthoDB" id="245697at2759"/>
<feature type="compositionally biased region" description="Basic and acidic residues" evidence="9">
    <location>
        <begin position="1161"/>
        <end position="1175"/>
    </location>
</feature>
<evidence type="ECO:0000256" key="6">
    <source>
        <dbReference type="ARBA" id="ARBA00022833"/>
    </source>
</evidence>
<feature type="compositionally biased region" description="Pro residues" evidence="9">
    <location>
        <begin position="1529"/>
        <end position="1539"/>
    </location>
</feature>
<feature type="region of interest" description="Disordered" evidence="9">
    <location>
        <begin position="1640"/>
        <end position="1767"/>
    </location>
</feature>
<feature type="compositionally biased region" description="Polar residues" evidence="9">
    <location>
        <begin position="1186"/>
        <end position="1196"/>
    </location>
</feature>
<dbReference type="InterPro" id="IPR000219">
    <property type="entry name" value="DH_dom"/>
</dbReference>
<dbReference type="InterPro" id="IPR001849">
    <property type="entry name" value="PH_domain"/>
</dbReference>
<feature type="compositionally biased region" description="Polar residues" evidence="9">
    <location>
        <begin position="175"/>
        <end position="191"/>
    </location>
</feature>
<keyword evidence="2" id="KW-0963">Cytoplasm</keyword>
<feature type="compositionally biased region" description="Basic and acidic residues" evidence="9">
    <location>
        <begin position="336"/>
        <end position="346"/>
    </location>
</feature>
<evidence type="ECO:0000259" key="12">
    <source>
        <dbReference type="PROSITE" id="PS50178"/>
    </source>
</evidence>
<dbReference type="CDD" id="cd00160">
    <property type="entry name" value="RhoGEF"/>
    <property type="match status" value="1"/>
</dbReference>
<feature type="region of interest" description="Disordered" evidence="9">
    <location>
        <begin position="1"/>
        <end position="36"/>
    </location>
</feature>
<dbReference type="CDD" id="cd13389">
    <property type="entry name" value="PH1_FGD5_FGD6"/>
    <property type="match status" value="1"/>
</dbReference>
<dbReference type="Gene3D" id="3.30.40.10">
    <property type="entry name" value="Zinc/RING finger domain, C3HC4 (zinc finger)"/>
    <property type="match status" value="1"/>
</dbReference>
<accession>A0A087U4A5</accession>
<feature type="compositionally biased region" description="Pro residues" evidence="9">
    <location>
        <begin position="1717"/>
        <end position="1739"/>
    </location>
</feature>
<dbReference type="PROSITE" id="PS50003">
    <property type="entry name" value="PH_DOMAIN"/>
    <property type="match status" value="2"/>
</dbReference>
<dbReference type="SMART" id="SM00325">
    <property type="entry name" value="RhoGEF"/>
    <property type="match status" value="1"/>
</dbReference>
<feature type="non-terminal residue" evidence="13">
    <location>
        <position position="2863"/>
    </location>
</feature>
<dbReference type="InterPro" id="IPR011011">
    <property type="entry name" value="Znf_FYVE_PHD"/>
</dbReference>
<dbReference type="Proteomes" id="UP000054359">
    <property type="component" value="Unassembled WGS sequence"/>
</dbReference>
<evidence type="ECO:0000256" key="7">
    <source>
        <dbReference type="ARBA" id="ARBA00023212"/>
    </source>
</evidence>
<dbReference type="SUPFAM" id="SSF50729">
    <property type="entry name" value="PH domain-like"/>
    <property type="match status" value="2"/>
</dbReference>
<dbReference type="GO" id="GO:0005737">
    <property type="term" value="C:cytoplasm"/>
    <property type="evidence" value="ECO:0007669"/>
    <property type="project" value="TreeGrafter"/>
</dbReference>
<evidence type="ECO:0000313" key="13">
    <source>
        <dbReference type="EMBL" id="KFM72194.1"/>
    </source>
</evidence>
<dbReference type="OMA" id="CQLCTSE"/>
<dbReference type="PANTHER" id="PTHR12673:SF267">
    <property type="entry name" value="PROTEIN CBG10230"/>
    <property type="match status" value="1"/>
</dbReference>
<dbReference type="Pfam" id="PF01363">
    <property type="entry name" value="FYVE"/>
    <property type="match status" value="1"/>
</dbReference>
<dbReference type="InterPro" id="IPR011993">
    <property type="entry name" value="PH-like_dom_sf"/>
</dbReference>
<evidence type="ECO:0000256" key="2">
    <source>
        <dbReference type="ARBA" id="ARBA00022490"/>
    </source>
</evidence>
<reference evidence="13 14" key="1">
    <citation type="submission" date="2013-11" db="EMBL/GenBank/DDBJ databases">
        <title>Genome sequencing of Stegodyphus mimosarum.</title>
        <authorList>
            <person name="Bechsgaard J."/>
        </authorList>
    </citation>
    <scope>NUCLEOTIDE SEQUENCE [LARGE SCALE GENOMIC DNA]</scope>
</reference>
<feature type="region of interest" description="Disordered" evidence="9">
    <location>
        <begin position="619"/>
        <end position="638"/>
    </location>
</feature>
<dbReference type="EMBL" id="KK118079">
    <property type="protein sequence ID" value="KFM72194.1"/>
    <property type="molecule type" value="Genomic_DNA"/>
</dbReference>
<dbReference type="Pfam" id="PF00621">
    <property type="entry name" value="RhoGEF"/>
    <property type="match status" value="1"/>
</dbReference>
<dbReference type="SUPFAM" id="SSF48065">
    <property type="entry name" value="DBL homology domain (DH-domain)"/>
    <property type="match status" value="1"/>
</dbReference>
<feature type="region of interest" description="Disordered" evidence="9">
    <location>
        <begin position="367"/>
        <end position="389"/>
    </location>
</feature>
<dbReference type="InterPro" id="IPR000306">
    <property type="entry name" value="Znf_FYVE"/>
</dbReference>
<dbReference type="PANTHER" id="PTHR12673">
    <property type="entry name" value="FACIOGENITAL DYSPLASIA PROTEIN"/>
    <property type="match status" value="1"/>
</dbReference>
<dbReference type="InterPro" id="IPR013083">
    <property type="entry name" value="Znf_RING/FYVE/PHD"/>
</dbReference>
<feature type="compositionally biased region" description="Basic and acidic residues" evidence="9">
    <location>
        <begin position="2307"/>
        <end position="2318"/>
    </location>
</feature>
<evidence type="ECO:0000259" key="10">
    <source>
        <dbReference type="PROSITE" id="PS50003"/>
    </source>
</evidence>
<feature type="compositionally biased region" description="Basic and acidic residues" evidence="9">
    <location>
        <begin position="950"/>
        <end position="960"/>
    </location>
</feature>
<feature type="compositionally biased region" description="Basic residues" evidence="9">
    <location>
        <begin position="2151"/>
        <end position="2162"/>
    </location>
</feature>
<feature type="region of interest" description="Disordered" evidence="9">
    <location>
        <begin position="129"/>
        <end position="346"/>
    </location>
</feature>
<feature type="compositionally biased region" description="Basic and acidic residues" evidence="9">
    <location>
        <begin position="1"/>
        <end position="12"/>
    </location>
</feature>
<evidence type="ECO:0000256" key="1">
    <source>
        <dbReference type="ARBA" id="ARBA00004245"/>
    </source>
</evidence>
<evidence type="ECO:0000256" key="5">
    <source>
        <dbReference type="ARBA" id="ARBA00022771"/>
    </source>
</evidence>
<feature type="domain" description="PH" evidence="10">
    <location>
        <begin position="2583"/>
        <end position="2677"/>
    </location>
</feature>
<feature type="compositionally biased region" description="Basic and acidic residues" evidence="9">
    <location>
        <begin position="373"/>
        <end position="387"/>
    </location>
</feature>
<keyword evidence="3" id="KW-0344">Guanine-nucleotide releasing factor</keyword>
<feature type="domain" description="FYVE-type" evidence="12">
    <location>
        <begin position="2719"/>
        <end position="2778"/>
    </location>
</feature>
<dbReference type="Gene3D" id="1.20.900.10">
    <property type="entry name" value="Dbl homology (DH) domain"/>
    <property type="match status" value="1"/>
</dbReference>
<keyword evidence="14" id="KW-1185">Reference proteome</keyword>
<dbReference type="PROSITE" id="PS50178">
    <property type="entry name" value="ZF_FYVE"/>
    <property type="match status" value="1"/>
</dbReference>
<feature type="region of interest" description="Disordered" evidence="9">
    <location>
        <begin position="2291"/>
        <end position="2350"/>
    </location>
</feature>
<feature type="domain" description="PH" evidence="10">
    <location>
        <begin position="2830"/>
        <end position="2863"/>
    </location>
</feature>
<feature type="compositionally biased region" description="Polar residues" evidence="9">
    <location>
        <begin position="1640"/>
        <end position="1662"/>
    </location>
</feature>
<dbReference type="PROSITE" id="PS50010">
    <property type="entry name" value="DH_2"/>
    <property type="match status" value="1"/>
</dbReference>
<gene>
    <name evidence="13" type="ORF">X975_08070</name>
</gene>
<feature type="region of interest" description="Disordered" evidence="9">
    <location>
        <begin position="1510"/>
        <end position="1539"/>
    </location>
</feature>
<feature type="compositionally biased region" description="Basic and acidic residues" evidence="9">
    <location>
        <begin position="1745"/>
        <end position="1765"/>
    </location>
</feature>
<feature type="compositionally biased region" description="Basic and acidic residues" evidence="9">
    <location>
        <begin position="1992"/>
        <end position="2022"/>
    </location>
</feature>
<feature type="region of interest" description="Disordered" evidence="9">
    <location>
        <begin position="1976"/>
        <end position="2072"/>
    </location>
</feature>
<feature type="region of interest" description="Disordered" evidence="9">
    <location>
        <begin position="51"/>
        <end position="82"/>
    </location>
</feature>
<evidence type="ECO:0000259" key="11">
    <source>
        <dbReference type="PROSITE" id="PS50010"/>
    </source>
</evidence>
<evidence type="ECO:0000256" key="3">
    <source>
        <dbReference type="ARBA" id="ARBA00022658"/>
    </source>
</evidence>
<feature type="compositionally biased region" description="Acidic residues" evidence="9">
    <location>
        <begin position="220"/>
        <end position="234"/>
    </location>
</feature>